<dbReference type="Proteomes" id="UP000321291">
    <property type="component" value="Chromosome"/>
</dbReference>
<dbReference type="EMBL" id="CP042434">
    <property type="protein sequence ID" value="QEC70487.1"/>
    <property type="molecule type" value="Genomic_DNA"/>
</dbReference>
<accession>A0A5B8VFU2</accession>
<dbReference type="OrthoDB" id="670059at2"/>
<feature type="chain" id="PRO_5022731234" evidence="1">
    <location>
        <begin position="20"/>
        <end position="173"/>
    </location>
</feature>
<dbReference type="PROSITE" id="PS51257">
    <property type="entry name" value="PROKAR_LIPOPROTEIN"/>
    <property type="match status" value="1"/>
</dbReference>
<reference evidence="2 3" key="1">
    <citation type="journal article" date="2017" name="Int. J. Syst. Evol. Microbiol.">
        <title>Arachidicoccus ginsenosidivorans sp. nov., with ginsenoside-converting activity isolated from ginseng cultivating soil.</title>
        <authorList>
            <person name="Siddiqi M.Z."/>
            <person name="Aslam Z."/>
            <person name="Im W.T."/>
        </authorList>
    </citation>
    <scope>NUCLEOTIDE SEQUENCE [LARGE SCALE GENOMIC DNA]</scope>
    <source>
        <strain evidence="2 3">Gsoil 809</strain>
    </source>
</reference>
<evidence type="ECO:0000313" key="3">
    <source>
        <dbReference type="Proteomes" id="UP000321291"/>
    </source>
</evidence>
<keyword evidence="3" id="KW-1185">Reference proteome</keyword>
<sequence>MKKSIWLGALCMLAVTVYSCKSSTSPSEIAKSFETAMLHNDFTKGKTLVTTKDQPMLDQGEEMTKSNPAPDSIKAILDGAVITASNEKMENDTTATVDVKTVFKQEVMGQKETTNTYVLKKVKGDWKIDLEGTIKRVMENYGAAMQGQGGDSLGESEAAVDSAAAPILDSLSK</sequence>
<dbReference type="Gene3D" id="3.10.450.50">
    <property type="match status" value="1"/>
</dbReference>
<evidence type="ECO:0000256" key="1">
    <source>
        <dbReference type="SAM" id="SignalP"/>
    </source>
</evidence>
<organism evidence="2 3">
    <name type="scientific">Arachidicoccus ginsenosidivorans</name>
    <dbReference type="NCBI Taxonomy" id="496057"/>
    <lineage>
        <taxon>Bacteria</taxon>
        <taxon>Pseudomonadati</taxon>
        <taxon>Bacteroidota</taxon>
        <taxon>Chitinophagia</taxon>
        <taxon>Chitinophagales</taxon>
        <taxon>Chitinophagaceae</taxon>
        <taxon>Arachidicoccus</taxon>
    </lineage>
</organism>
<dbReference type="RefSeq" id="WP_146779751.1">
    <property type="nucleotide sequence ID" value="NZ_CP042434.1"/>
</dbReference>
<gene>
    <name evidence="2" type="ORF">FSB73_00955</name>
</gene>
<feature type="signal peptide" evidence="1">
    <location>
        <begin position="1"/>
        <end position="19"/>
    </location>
</feature>
<protein>
    <submittedName>
        <fullName evidence="2">Uncharacterized protein</fullName>
    </submittedName>
</protein>
<dbReference type="KEGG" id="agi:FSB73_00955"/>
<proteinExistence type="predicted"/>
<keyword evidence="1" id="KW-0732">Signal</keyword>
<name>A0A5B8VFU2_9BACT</name>
<dbReference type="AlphaFoldDB" id="A0A5B8VFU2"/>
<evidence type="ECO:0000313" key="2">
    <source>
        <dbReference type="EMBL" id="QEC70487.1"/>
    </source>
</evidence>